<comment type="caution">
    <text evidence="2">The sequence shown here is derived from an EMBL/GenBank/DDBJ whole genome shotgun (WGS) entry which is preliminary data.</text>
</comment>
<reference evidence="3" key="1">
    <citation type="journal article" date="2019" name="Int. J. Syst. Evol. Microbiol.">
        <title>The Global Catalogue of Microorganisms (GCM) 10K type strain sequencing project: providing services to taxonomists for standard genome sequencing and annotation.</title>
        <authorList>
            <consortium name="The Broad Institute Genomics Platform"/>
            <consortium name="The Broad Institute Genome Sequencing Center for Infectious Disease"/>
            <person name="Wu L."/>
            <person name="Ma J."/>
        </authorList>
    </citation>
    <scope>NUCLEOTIDE SEQUENCE [LARGE SCALE GENOMIC DNA]</scope>
    <source>
        <strain evidence="3">DFY28</strain>
    </source>
</reference>
<dbReference type="EMBL" id="JBHUEY010000006">
    <property type="protein sequence ID" value="MFD1784990.1"/>
    <property type="molecule type" value="Genomic_DNA"/>
</dbReference>
<accession>A0ABW4N6W0</accession>
<proteinExistence type="predicted"/>
<organism evidence="2 3">
    <name type="scientific">Phenylobacterium terrae</name>
    <dbReference type="NCBI Taxonomy" id="2665495"/>
    <lineage>
        <taxon>Bacteria</taxon>
        <taxon>Pseudomonadati</taxon>
        <taxon>Pseudomonadota</taxon>
        <taxon>Alphaproteobacteria</taxon>
        <taxon>Caulobacterales</taxon>
        <taxon>Caulobacteraceae</taxon>
        <taxon>Phenylobacterium</taxon>
    </lineage>
</organism>
<gene>
    <name evidence="2" type="ORF">ACFSC0_16425</name>
</gene>
<keyword evidence="3" id="KW-1185">Reference proteome</keyword>
<evidence type="ECO:0000256" key="1">
    <source>
        <dbReference type="SAM" id="MobiDB-lite"/>
    </source>
</evidence>
<protein>
    <submittedName>
        <fullName evidence="2">Uncharacterized protein</fullName>
    </submittedName>
</protein>
<evidence type="ECO:0000313" key="2">
    <source>
        <dbReference type="EMBL" id="MFD1784990.1"/>
    </source>
</evidence>
<name>A0ABW4N6W0_9CAUL</name>
<feature type="region of interest" description="Disordered" evidence="1">
    <location>
        <begin position="60"/>
        <end position="83"/>
    </location>
</feature>
<dbReference type="Proteomes" id="UP001597237">
    <property type="component" value="Unassembled WGS sequence"/>
</dbReference>
<dbReference type="RefSeq" id="WP_377281949.1">
    <property type="nucleotide sequence ID" value="NZ_JBHRSI010000005.1"/>
</dbReference>
<sequence length="83" mass="9472">MISMLSSLRRSLEISLEADELELQFGRSGAIDSVCERILQADRGERRRLYRLHDELTRRDAMEDEAVPGAQTPAEVRDERLAA</sequence>
<evidence type="ECO:0000313" key="3">
    <source>
        <dbReference type="Proteomes" id="UP001597237"/>
    </source>
</evidence>